<dbReference type="InterPro" id="IPR006914">
    <property type="entry name" value="VENN_dom"/>
</dbReference>
<dbReference type="EMBL" id="AAGKHU010000198">
    <property type="protein sequence ID" value="EBP0013992.1"/>
    <property type="molecule type" value="Genomic_DNA"/>
</dbReference>
<keyword evidence="2" id="KW-0800">Toxin</keyword>
<dbReference type="GO" id="GO:0090729">
    <property type="term" value="F:toxin activity"/>
    <property type="evidence" value="ECO:0007669"/>
    <property type="project" value="UniProtKB-KW"/>
</dbReference>
<comment type="caution">
    <text evidence="7">The sequence shown here is derived from an EMBL/GenBank/DDBJ whole genome shotgun (WGS) entry which is preliminary data.</text>
</comment>
<feature type="region of interest" description="Disordered" evidence="5">
    <location>
        <begin position="118"/>
        <end position="210"/>
    </location>
</feature>
<keyword evidence="4" id="KW-0843">Virulence</keyword>
<comment type="subcellular location">
    <subcellularLocation>
        <location evidence="1">Target cell</location>
        <location evidence="1">Target cell cytoplasm</location>
    </subcellularLocation>
</comment>
<evidence type="ECO:0000256" key="2">
    <source>
        <dbReference type="ARBA" id="ARBA00022656"/>
    </source>
</evidence>
<feature type="compositionally biased region" description="Polar residues" evidence="5">
    <location>
        <begin position="179"/>
        <end position="188"/>
    </location>
</feature>
<proteinExistence type="predicted"/>
<evidence type="ECO:0000313" key="7">
    <source>
        <dbReference type="EMBL" id="EBP0013992.1"/>
    </source>
</evidence>
<name>A0A5U2F5Y6_SALER</name>
<reference evidence="7" key="1">
    <citation type="submission" date="2018-07" db="EMBL/GenBank/DDBJ databases">
        <authorList>
            <consortium name="GenomeTrakr network: Whole genome sequencing for foodborne pathogen traceback"/>
        </authorList>
    </citation>
    <scope>NUCLEOTIDE SEQUENCE</scope>
    <source>
        <strain evidence="7">CFSAN018538</strain>
    </source>
</reference>
<feature type="non-terminal residue" evidence="7">
    <location>
        <position position="1"/>
    </location>
</feature>
<dbReference type="AlphaFoldDB" id="A0A5U2F5Y6"/>
<evidence type="ECO:0000256" key="4">
    <source>
        <dbReference type="ARBA" id="ARBA00023026"/>
    </source>
</evidence>
<evidence type="ECO:0000256" key="3">
    <source>
        <dbReference type="ARBA" id="ARBA00022913"/>
    </source>
</evidence>
<keyword evidence="3" id="KW-1266">Target cell cytoplasm</keyword>
<organism evidence="7">
    <name type="scientific">Salmonella enterica</name>
    <name type="common">Salmonella choleraesuis</name>
    <dbReference type="NCBI Taxonomy" id="28901"/>
    <lineage>
        <taxon>Bacteria</taxon>
        <taxon>Pseudomonadati</taxon>
        <taxon>Pseudomonadota</taxon>
        <taxon>Gammaproteobacteria</taxon>
        <taxon>Enterobacterales</taxon>
        <taxon>Enterobacteriaceae</taxon>
        <taxon>Salmonella</taxon>
    </lineage>
</organism>
<sequence length="210" mass="21478">GELAGRAIAGILYPDVKTLSELSEEQKQTVSTLATISAGMAGGIAGGETAAAGTGALAGKNSVENNALGDKDKKLPILDIRPGWLKPGVVDADGDIQGNGMSKVSIPKVPPKLQPFTNPPQGPVIPQGWVSKPGRTPGSTIYYPPNTDPGSPGSSYIRVMPPGSTPVPGLENGYWISVKNGQPTNPATGGTGTRGETHVPLPADTMPPKR</sequence>
<dbReference type="Pfam" id="PF04829">
    <property type="entry name" value="PT-VENN"/>
    <property type="match status" value="1"/>
</dbReference>
<evidence type="ECO:0000259" key="6">
    <source>
        <dbReference type="Pfam" id="PF04829"/>
    </source>
</evidence>
<evidence type="ECO:0000256" key="5">
    <source>
        <dbReference type="SAM" id="MobiDB-lite"/>
    </source>
</evidence>
<accession>A0A5U2F5Y6</accession>
<protein>
    <recommendedName>
        <fullName evidence="6">VENN motif-containing domain-containing protein</fullName>
    </recommendedName>
</protein>
<feature type="domain" description="VENN motif-containing" evidence="6">
    <location>
        <begin position="20"/>
        <end position="70"/>
    </location>
</feature>
<evidence type="ECO:0000256" key="1">
    <source>
        <dbReference type="ARBA" id="ARBA00004219"/>
    </source>
</evidence>
<gene>
    <name evidence="7" type="ORF">HX37_25435</name>
</gene>